<evidence type="ECO:0000256" key="3">
    <source>
        <dbReference type="ARBA" id="ARBA00022764"/>
    </source>
</evidence>
<organism evidence="5 6">
    <name type="scientific">Agrobacterium arsenijevicii</name>
    <dbReference type="NCBI Taxonomy" id="1585697"/>
    <lineage>
        <taxon>Bacteria</taxon>
        <taxon>Pseudomonadati</taxon>
        <taxon>Pseudomonadota</taxon>
        <taxon>Alphaproteobacteria</taxon>
        <taxon>Hyphomicrobiales</taxon>
        <taxon>Rhizobiaceae</taxon>
        <taxon>Rhizobium/Agrobacterium group</taxon>
        <taxon>Agrobacterium</taxon>
    </lineage>
</organism>
<evidence type="ECO:0000313" key="6">
    <source>
        <dbReference type="Proteomes" id="UP000032564"/>
    </source>
</evidence>
<evidence type="ECO:0000256" key="1">
    <source>
        <dbReference type="ARBA" id="ARBA00004418"/>
    </source>
</evidence>
<protein>
    <submittedName>
        <fullName evidence="5">ABC transporter substrate-binding protein</fullName>
    </submittedName>
</protein>
<dbReference type="InterPro" id="IPR050490">
    <property type="entry name" value="Bact_solute-bd_prot1"/>
</dbReference>
<reference evidence="5 6" key="1">
    <citation type="submission" date="2014-12" db="EMBL/GenBank/DDBJ databases">
        <authorList>
            <person name="Kuzmanovic N."/>
            <person name="Pulawska J."/>
            <person name="Obradovic A."/>
        </authorList>
    </citation>
    <scope>NUCLEOTIDE SEQUENCE [LARGE SCALE GENOMIC DNA]</scope>
    <source>
        <strain evidence="5 6">KFB 330</strain>
    </source>
</reference>
<comment type="subcellular location">
    <subcellularLocation>
        <location evidence="1">Periplasm</location>
    </subcellularLocation>
</comment>
<evidence type="ECO:0000313" key="5">
    <source>
        <dbReference type="EMBL" id="KJF72096.1"/>
    </source>
</evidence>
<name>A0ABR5D4Y7_9HYPH</name>
<keyword evidence="6" id="KW-1185">Reference proteome</keyword>
<dbReference type="Proteomes" id="UP000032564">
    <property type="component" value="Unassembled WGS sequence"/>
</dbReference>
<evidence type="ECO:0000256" key="2">
    <source>
        <dbReference type="ARBA" id="ARBA00008520"/>
    </source>
</evidence>
<dbReference type="RefSeq" id="WP_045020672.1">
    <property type="nucleotide sequence ID" value="NZ_CP166105.1"/>
</dbReference>
<keyword evidence="3" id="KW-0574">Periplasm</keyword>
<dbReference type="InterPro" id="IPR006059">
    <property type="entry name" value="SBP"/>
</dbReference>
<dbReference type="Pfam" id="PF01547">
    <property type="entry name" value="SBP_bac_1"/>
    <property type="match status" value="1"/>
</dbReference>
<gene>
    <name evidence="5" type="ORF">RP75_17415</name>
</gene>
<feature type="chain" id="PRO_5046894005" evidence="4">
    <location>
        <begin position="35"/>
        <end position="433"/>
    </location>
</feature>
<keyword evidence="4" id="KW-0732">Signal</keyword>
<evidence type="ECO:0000256" key="4">
    <source>
        <dbReference type="SAM" id="SignalP"/>
    </source>
</evidence>
<feature type="signal peptide" evidence="4">
    <location>
        <begin position="1"/>
        <end position="34"/>
    </location>
</feature>
<dbReference type="PANTHER" id="PTHR43649">
    <property type="entry name" value="ARABINOSE-BINDING PROTEIN-RELATED"/>
    <property type="match status" value="1"/>
</dbReference>
<dbReference type="SUPFAM" id="SSF53850">
    <property type="entry name" value="Periplasmic binding protein-like II"/>
    <property type="match status" value="1"/>
</dbReference>
<proteinExistence type="inferred from homology"/>
<dbReference type="PANTHER" id="PTHR43649:SF14">
    <property type="entry name" value="BLR3389 PROTEIN"/>
    <property type="match status" value="1"/>
</dbReference>
<dbReference type="EMBL" id="JWIT01000011">
    <property type="protein sequence ID" value="KJF72096.1"/>
    <property type="molecule type" value="Genomic_DNA"/>
</dbReference>
<accession>A0ABR5D4Y7</accession>
<sequence length="433" mass="46072">MTIRHAGASLSGRLISFATTTSIALMLGAASASAATVVKWMHVELDPKSVAVWEEIAKEYETKHPGVDIQLQFLENEAFKAKLPTLLQSNDVPDFFYSWGGGVLEEQSKTGALKDLTEVFDADGGKLRQAYSAAAIDGLSFDGKVWAVPYRVSLVSFFYNKELFAKAGVKAEDIKTWDDLGATVKKIKEAGIVPIAGGGGEKWPIHFYWSYLVMRNGGQAVFDAARKGEGEGFMDPSIIKAGEQLAEFGKLEPFQPGYLGSTWPQALGVFGDGKSAMILGFDNTEANQRKNAGDGKGLAPENIGRFAFPVVEGGAGKATDTLGGLNGWALTKNASKEAIDFAAFLTSKESEEKLAAAGMILPVATGAAGAVKNPLLADSAKQLAASTWHQNFFDQTLGAAVGRVVNDVSVEIVSGQMSAEEGAKQIQDAFELR</sequence>
<comment type="caution">
    <text evidence="5">The sequence shown here is derived from an EMBL/GenBank/DDBJ whole genome shotgun (WGS) entry which is preliminary data.</text>
</comment>
<dbReference type="Gene3D" id="3.40.190.10">
    <property type="entry name" value="Periplasmic binding protein-like II"/>
    <property type="match status" value="2"/>
</dbReference>
<comment type="similarity">
    <text evidence="2">Belongs to the bacterial solute-binding protein 1 family.</text>
</comment>